<feature type="region of interest" description="Disordered" evidence="1">
    <location>
        <begin position="69"/>
        <end position="133"/>
    </location>
</feature>
<organism evidence="2 3">
    <name type="scientific">Eumeta variegata</name>
    <name type="common">Bagworm moth</name>
    <name type="synonym">Eumeta japonica</name>
    <dbReference type="NCBI Taxonomy" id="151549"/>
    <lineage>
        <taxon>Eukaryota</taxon>
        <taxon>Metazoa</taxon>
        <taxon>Ecdysozoa</taxon>
        <taxon>Arthropoda</taxon>
        <taxon>Hexapoda</taxon>
        <taxon>Insecta</taxon>
        <taxon>Pterygota</taxon>
        <taxon>Neoptera</taxon>
        <taxon>Endopterygota</taxon>
        <taxon>Lepidoptera</taxon>
        <taxon>Glossata</taxon>
        <taxon>Ditrysia</taxon>
        <taxon>Tineoidea</taxon>
        <taxon>Psychidae</taxon>
        <taxon>Oiketicinae</taxon>
        <taxon>Eumeta</taxon>
    </lineage>
</organism>
<sequence length="133" mass="13469">MTRLLYPGLDSVNGLRSGPVRSAEGGVRGGRAVADPASQGPRSMAGRPAPAAHARAALSCRGSFSFAPSRLARQESKSKAEAVTEPKIGPASKPRAGSASGCSARPELLSGVRSKSKSSTTPGPESTGGRTLR</sequence>
<gene>
    <name evidence="2" type="ORF">EVAR_83243_1</name>
</gene>
<keyword evidence="3" id="KW-1185">Reference proteome</keyword>
<comment type="caution">
    <text evidence="2">The sequence shown here is derived from an EMBL/GenBank/DDBJ whole genome shotgun (WGS) entry which is preliminary data.</text>
</comment>
<dbReference type="Proteomes" id="UP000299102">
    <property type="component" value="Unassembled WGS sequence"/>
</dbReference>
<accession>A0A4C1Y673</accession>
<protein>
    <submittedName>
        <fullName evidence="2">Uncharacterized protein</fullName>
    </submittedName>
</protein>
<dbReference type="EMBL" id="BGZK01001056">
    <property type="protein sequence ID" value="GBP69925.1"/>
    <property type="molecule type" value="Genomic_DNA"/>
</dbReference>
<name>A0A4C1Y673_EUMVA</name>
<reference evidence="2 3" key="1">
    <citation type="journal article" date="2019" name="Commun. Biol.">
        <title>The bagworm genome reveals a unique fibroin gene that provides high tensile strength.</title>
        <authorList>
            <person name="Kono N."/>
            <person name="Nakamura H."/>
            <person name="Ohtoshi R."/>
            <person name="Tomita M."/>
            <person name="Numata K."/>
            <person name="Arakawa K."/>
        </authorList>
    </citation>
    <scope>NUCLEOTIDE SEQUENCE [LARGE SCALE GENOMIC DNA]</scope>
</reference>
<feature type="region of interest" description="Disordered" evidence="1">
    <location>
        <begin position="1"/>
        <end position="52"/>
    </location>
</feature>
<dbReference type="AlphaFoldDB" id="A0A4C1Y673"/>
<proteinExistence type="predicted"/>
<evidence type="ECO:0000313" key="2">
    <source>
        <dbReference type="EMBL" id="GBP69925.1"/>
    </source>
</evidence>
<evidence type="ECO:0000313" key="3">
    <source>
        <dbReference type="Proteomes" id="UP000299102"/>
    </source>
</evidence>
<feature type="compositionally biased region" description="Low complexity" evidence="1">
    <location>
        <begin position="20"/>
        <end position="34"/>
    </location>
</feature>
<feature type="compositionally biased region" description="Basic and acidic residues" evidence="1">
    <location>
        <begin position="72"/>
        <end position="84"/>
    </location>
</feature>
<evidence type="ECO:0000256" key="1">
    <source>
        <dbReference type="SAM" id="MobiDB-lite"/>
    </source>
</evidence>